<dbReference type="Gene3D" id="3.30.70.20">
    <property type="match status" value="1"/>
</dbReference>
<keyword evidence="5 8" id="KW-0408">Iron</keyword>
<sequence length="65" mass="6871">MRLAVDRDRCCGSGMCSLLAASVFDQSADDGRVLLLTPVPPPEQQGAARRAVDTCPVGAIREVVE</sequence>
<dbReference type="RefSeq" id="WP_098694719.1">
    <property type="nucleotide sequence ID" value="NZ_CP023778.1"/>
</dbReference>
<evidence type="ECO:0000313" key="10">
    <source>
        <dbReference type="Proteomes" id="UP000221961"/>
    </source>
</evidence>
<dbReference type="GeneID" id="88359007"/>
<dbReference type="PANTHER" id="PTHR36923">
    <property type="entry name" value="FERREDOXIN"/>
    <property type="match status" value="1"/>
</dbReference>
<protein>
    <recommendedName>
        <fullName evidence="8">Ferredoxin</fullName>
    </recommendedName>
</protein>
<comment type="cofactor">
    <cofactor evidence="1">
        <name>[3Fe-4S] cluster</name>
        <dbReference type="ChEBI" id="CHEBI:21137"/>
    </cofactor>
</comment>
<dbReference type="InterPro" id="IPR001080">
    <property type="entry name" value="3Fe4S_ferredoxin"/>
</dbReference>
<evidence type="ECO:0000256" key="5">
    <source>
        <dbReference type="ARBA" id="ARBA00023004"/>
    </source>
</evidence>
<name>A0A291RJW3_9NOCA</name>
<proteinExistence type="predicted"/>
<organism evidence="9 10">
    <name type="scientific">Nocardia terpenica</name>
    <dbReference type="NCBI Taxonomy" id="455432"/>
    <lineage>
        <taxon>Bacteria</taxon>
        <taxon>Bacillati</taxon>
        <taxon>Actinomycetota</taxon>
        <taxon>Actinomycetes</taxon>
        <taxon>Mycobacteriales</taxon>
        <taxon>Nocardiaceae</taxon>
        <taxon>Nocardia</taxon>
    </lineage>
</organism>
<dbReference type="PANTHER" id="PTHR36923:SF3">
    <property type="entry name" value="FERREDOXIN"/>
    <property type="match status" value="1"/>
</dbReference>
<dbReference type="PRINTS" id="PR00352">
    <property type="entry name" value="3FE4SFRDOXIN"/>
</dbReference>
<reference evidence="9 10" key="1">
    <citation type="submission" date="2017-10" db="EMBL/GenBank/DDBJ databases">
        <title>Comparative genomics between pathogenic Norcardia.</title>
        <authorList>
            <person name="Zeng L."/>
        </authorList>
    </citation>
    <scope>NUCLEOTIDE SEQUENCE [LARGE SCALE GENOMIC DNA]</scope>
    <source>
        <strain evidence="9 10">NC_YFY_NT001</strain>
    </source>
</reference>
<keyword evidence="7" id="KW-0003">3Fe-4S</keyword>
<keyword evidence="2 8" id="KW-0813">Transport</keyword>
<evidence type="ECO:0000256" key="3">
    <source>
        <dbReference type="ARBA" id="ARBA00022723"/>
    </source>
</evidence>
<dbReference type="Proteomes" id="UP000221961">
    <property type="component" value="Chromosome"/>
</dbReference>
<dbReference type="AlphaFoldDB" id="A0A291RJW3"/>
<gene>
    <name evidence="9" type="ORF">CRH09_16665</name>
</gene>
<dbReference type="GO" id="GO:0009055">
    <property type="term" value="F:electron transfer activity"/>
    <property type="evidence" value="ECO:0007669"/>
    <property type="project" value="UniProtKB-UniRule"/>
</dbReference>
<evidence type="ECO:0000256" key="1">
    <source>
        <dbReference type="ARBA" id="ARBA00001927"/>
    </source>
</evidence>
<evidence type="ECO:0000256" key="7">
    <source>
        <dbReference type="ARBA" id="ARBA00023291"/>
    </source>
</evidence>
<evidence type="ECO:0000256" key="2">
    <source>
        <dbReference type="ARBA" id="ARBA00022448"/>
    </source>
</evidence>
<dbReference type="GO" id="GO:0005506">
    <property type="term" value="F:iron ion binding"/>
    <property type="evidence" value="ECO:0007669"/>
    <property type="project" value="UniProtKB-UniRule"/>
</dbReference>
<comment type="function">
    <text evidence="8">Ferredoxins are iron-sulfur proteins that transfer electrons in a wide variety of metabolic reactions.</text>
</comment>
<dbReference type="EMBL" id="CP023778">
    <property type="protein sequence ID" value="ATL67588.1"/>
    <property type="molecule type" value="Genomic_DNA"/>
</dbReference>
<keyword evidence="6 8" id="KW-0411">Iron-sulfur</keyword>
<dbReference type="InterPro" id="IPR051269">
    <property type="entry name" value="Fe-S_cluster_ET"/>
</dbReference>
<evidence type="ECO:0000256" key="4">
    <source>
        <dbReference type="ARBA" id="ARBA00022982"/>
    </source>
</evidence>
<keyword evidence="4 8" id="KW-0249">Electron transport</keyword>
<evidence type="ECO:0000313" key="9">
    <source>
        <dbReference type="EMBL" id="ATL67588.1"/>
    </source>
</evidence>
<keyword evidence="3 8" id="KW-0479">Metal-binding</keyword>
<accession>A0A291RJW3</accession>
<evidence type="ECO:0000256" key="6">
    <source>
        <dbReference type="ARBA" id="ARBA00023014"/>
    </source>
</evidence>
<evidence type="ECO:0000256" key="8">
    <source>
        <dbReference type="RuleBase" id="RU368020"/>
    </source>
</evidence>
<dbReference type="Pfam" id="PF13459">
    <property type="entry name" value="Fer4_15"/>
    <property type="match status" value="1"/>
</dbReference>
<dbReference type="GO" id="GO:0051538">
    <property type="term" value="F:3 iron, 4 sulfur cluster binding"/>
    <property type="evidence" value="ECO:0007669"/>
    <property type="project" value="UniProtKB-KW"/>
</dbReference>
<dbReference type="SUPFAM" id="SSF54862">
    <property type="entry name" value="4Fe-4S ferredoxins"/>
    <property type="match status" value="1"/>
</dbReference>
<dbReference type="KEGG" id="ntp:CRH09_16665"/>